<dbReference type="InterPro" id="IPR003877">
    <property type="entry name" value="SPRY_dom"/>
</dbReference>
<dbReference type="Pfam" id="PF08513">
    <property type="entry name" value="LisH"/>
    <property type="match status" value="1"/>
</dbReference>
<feature type="region of interest" description="Disordered" evidence="1">
    <location>
        <begin position="1"/>
        <end position="32"/>
    </location>
</feature>
<feature type="compositionally biased region" description="Low complexity" evidence="1">
    <location>
        <begin position="16"/>
        <end position="28"/>
    </location>
</feature>
<dbReference type="PROSITE" id="PS50896">
    <property type="entry name" value="LISH"/>
    <property type="match status" value="1"/>
</dbReference>
<dbReference type="PANTHER" id="PTHR12864">
    <property type="entry name" value="RAN BINDING PROTEIN 9-RELATED"/>
    <property type="match status" value="1"/>
</dbReference>
<dbReference type="PROSITE" id="PS50897">
    <property type="entry name" value="CTLH"/>
    <property type="match status" value="1"/>
</dbReference>
<reference evidence="4 5" key="1">
    <citation type="journal article" date="2017" name="Mycologia">
        <title>Bifiguratus adelaidae, gen. et sp. nov., a new member of Mucoromycotina in endophytic and soil-dwelling habitats.</title>
        <authorList>
            <person name="Torres-Cruz T.J."/>
            <person name="Billingsley Tobias T.L."/>
            <person name="Almatruk M."/>
            <person name="Hesse C."/>
            <person name="Kuske C.R."/>
            <person name="Desiro A."/>
            <person name="Benucci G.M."/>
            <person name="Bonito G."/>
            <person name="Stajich J.E."/>
            <person name="Dunlap C."/>
            <person name="Arnold A.E."/>
            <person name="Porras-Alfaro A."/>
        </authorList>
    </citation>
    <scope>NUCLEOTIDE SEQUENCE [LARGE SCALE GENOMIC DNA]</scope>
    <source>
        <strain evidence="4 5">AZ0501</strain>
    </source>
</reference>
<dbReference type="InterPro" id="IPR013144">
    <property type="entry name" value="CRA_dom"/>
</dbReference>
<dbReference type="InterPro" id="IPR050618">
    <property type="entry name" value="Ubq-SigPath_Reg"/>
</dbReference>
<dbReference type="InterPro" id="IPR043136">
    <property type="entry name" value="B30.2/SPRY_sf"/>
</dbReference>
<dbReference type="PROSITE" id="PS50188">
    <property type="entry name" value="B302_SPRY"/>
    <property type="match status" value="1"/>
</dbReference>
<dbReference type="Pfam" id="PF10607">
    <property type="entry name" value="CTLH"/>
    <property type="match status" value="1"/>
</dbReference>
<evidence type="ECO:0000313" key="4">
    <source>
        <dbReference type="EMBL" id="OZJ06478.1"/>
    </source>
</evidence>
<proteinExistence type="predicted"/>
<dbReference type="SMART" id="SM00449">
    <property type="entry name" value="SPRY"/>
    <property type="match status" value="1"/>
</dbReference>
<accession>A0A261Y7C1</accession>
<evidence type="ECO:0000259" key="3">
    <source>
        <dbReference type="PROSITE" id="PS50897"/>
    </source>
</evidence>
<dbReference type="OrthoDB" id="25503at2759"/>
<dbReference type="Gene3D" id="2.60.120.920">
    <property type="match status" value="1"/>
</dbReference>
<dbReference type="CDD" id="cd12909">
    <property type="entry name" value="SPRY_RanBP9_10"/>
    <property type="match status" value="1"/>
</dbReference>
<protein>
    <recommendedName>
        <fullName evidence="6">Protein SSH4</fullName>
    </recommendedName>
</protein>
<dbReference type="SMART" id="SM00757">
    <property type="entry name" value="CRA"/>
    <property type="match status" value="1"/>
</dbReference>
<feature type="compositionally biased region" description="Polar residues" evidence="1">
    <location>
        <begin position="171"/>
        <end position="181"/>
    </location>
</feature>
<dbReference type="InterPro" id="IPR013320">
    <property type="entry name" value="ConA-like_dom_sf"/>
</dbReference>
<dbReference type="SMART" id="SM00668">
    <property type="entry name" value="CTLH"/>
    <property type="match status" value="1"/>
</dbReference>
<feature type="domain" description="CTLH" evidence="3">
    <location>
        <begin position="472"/>
        <end position="533"/>
    </location>
</feature>
<feature type="domain" description="B30.2/SPRY" evidence="2">
    <location>
        <begin position="192"/>
        <end position="381"/>
    </location>
</feature>
<dbReference type="AlphaFoldDB" id="A0A261Y7C1"/>
<dbReference type="Pfam" id="PF00622">
    <property type="entry name" value="SPRY"/>
    <property type="match status" value="1"/>
</dbReference>
<feature type="region of interest" description="Disordered" evidence="1">
    <location>
        <begin position="158"/>
        <end position="195"/>
    </location>
</feature>
<gene>
    <name evidence="4" type="ORF">BZG36_00570</name>
</gene>
<dbReference type="InterPro" id="IPR006594">
    <property type="entry name" value="LisH"/>
</dbReference>
<organism evidence="4 5">
    <name type="scientific">Bifiguratus adelaidae</name>
    <dbReference type="NCBI Taxonomy" id="1938954"/>
    <lineage>
        <taxon>Eukaryota</taxon>
        <taxon>Fungi</taxon>
        <taxon>Fungi incertae sedis</taxon>
        <taxon>Mucoromycota</taxon>
        <taxon>Mucoromycotina</taxon>
        <taxon>Endogonomycetes</taxon>
        <taxon>Endogonales</taxon>
        <taxon>Endogonales incertae sedis</taxon>
        <taxon>Bifiguratus</taxon>
    </lineage>
</organism>
<evidence type="ECO:0000256" key="1">
    <source>
        <dbReference type="SAM" id="MobiDB-lite"/>
    </source>
</evidence>
<evidence type="ECO:0008006" key="6">
    <source>
        <dbReference type="Google" id="ProtNLM"/>
    </source>
</evidence>
<evidence type="ECO:0000313" key="5">
    <source>
        <dbReference type="Proteomes" id="UP000242875"/>
    </source>
</evidence>
<evidence type="ECO:0000259" key="2">
    <source>
        <dbReference type="PROSITE" id="PS50188"/>
    </source>
</evidence>
<dbReference type="Proteomes" id="UP000242875">
    <property type="component" value="Unassembled WGS sequence"/>
</dbReference>
<dbReference type="InterPro" id="IPR006595">
    <property type="entry name" value="CTLH_C"/>
</dbReference>
<comment type="caution">
    <text evidence="4">The sequence shown here is derived from an EMBL/GenBank/DDBJ whole genome shotgun (WGS) entry which is preliminary data.</text>
</comment>
<dbReference type="InterPro" id="IPR035782">
    <property type="entry name" value="SPRY_RanBP9/10"/>
</dbReference>
<name>A0A261Y7C1_9FUNG</name>
<dbReference type="EMBL" id="MVBO01000003">
    <property type="protein sequence ID" value="OZJ06478.1"/>
    <property type="molecule type" value="Genomic_DNA"/>
</dbReference>
<dbReference type="InterPro" id="IPR024964">
    <property type="entry name" value="CTLH/CRA"/>
</dbReference>
<dbReference type="SUPFAM" id="SSF49899">
    <property type="entry name" value="Concanavalin A-like lectins/glucanases"/>
    <property type="match status" value="1"/>
</dbReference>
<keyword evidence="5" id="KW-1185">Reference proteome</keyword>
<sequence length="672" mass="74916">MPRLPSPNTPAQQGRSNSSSDSTPGSSSFTEALRRIIGNSNFDALQTQTFILSPEPESEPSWSRGLESSHLRDLFVLEPSHIRDIRRLQREEQSNIDMFSAGLSNWPWAGRGGDESEGEDDNAAEEAAVSYSLSIPMCHSPARIPAYLMRTNYLRHLHRSHRDSTRPLPTMRNSQTPSTLDRGSKSSKNKKIKVDDENVSTRTCEADCELPTALNRRDRAVHLEISADGLGVVFVGQHKSDRDAATVRANRPIPPQTGIFYFEMEVVSKGVEGFIGLGVCAKDVELARLPGWEPDSYGYHGDDGQKFSSRSEKGKEYGPKYTKGDVIGCGVNFVDRSIFYTKNGKHLGTAFENIIKRPLYPCIGMRSTGEEAKINFGQRKFKFDISRYVDEEMLRIQESIKQLPLTTLENPTVSMNRLVFSYLVHLGFVDTAKAFVKRMDQDSQLAGCKILATEQDGAASSEHTLLPETELDMERRKSIRLAIQDGEIDRALAMLNEHYPDLSTSNSLIRFRVLSLKFVQLVSIACMAGSSPQSDDDIDMNDDTAVNTWQLSSKPTKKGPAVYADVVAFGQNLQAEYGEDARPEVQQGLLEIFSLLAYNDPKKSIMGHLFDSSHRMKVAEDLNSAILESDGRPYRSSLEQIYTQSEVVLDECIKEGVGKAAFVNLERDILSM</sequence>
<dbReference type="InterPro" id="IPR001870">
    <property type="entry name" value="B30.2/SPRY"/>
</dbReference>